<gene>
    <name evidence="2" type="ORF">SAMN05216226_10198</name>
</gene>
<evidence type="ECO:0000313" key="2">
    <source>
        <dbReference type="EMBL" id="SDJ19991.1"/>
    </source>
</evidence>
<feature type="transmembrane region" description="Helical" evidence="1">
    <location>
        <begin position="98"/>
        <end position="116"/>
    </location>
</feature>
<protein>
    <submittedName>
        <fullName evidence="2">Uncharacterized protein</fullName>
    </submittedName>
</protein>
<dbReference type="RefSeq" id="WP_092698319.1">
    <property type="nucleotide sequence ID" value="NZ_FNFC01000001.1"/>
</dbReference>
<accession>A0A1G8RSL3</accession>
<keyword evidence="1" id="KW-0472">Membrane</keyword>
<evidence type="ECO:0000256" key="1">
    <source>
        <dbReference type="SAM" id="Phobius"/>
    </source>
</evidence>
<feature type="transmembrane region" description="Helical" evidence="1">
    <location>
        <begin position="71"/>
        <end position="92"/>
    </location>
</feature>
<keyword evidence="1" id="KW-1133">Transmembrane helix</keyword>
<dbReference type="AlphaFoldDB" id="A0A1G8RSL3"/>
<reference evidence="2 3" key="1">
    <citation type="submission" date="2016-10" db="EMBL/GenBank/DDBJ databases">
        <authorList>
            <person name="de Groot N.N."/>
        </authorList>
    </citation>
    <scope>NUCLEOTIDE SEQUENCE [LARGE SCALE GENOMIC DNA]</scope>
    <source>
        <strain evidence="2 3">IBRC-M10015</strain>
    </source>
</reference>
<keyword evidence="3" id="KW-1185">Reference proteome</keyword>
<evidence type="ECO:0000313" key="3">
    <source>
        <dbReference type="Proteomes" id="UP000198856"/>
    </source>
</evidence>
<sequence length="131" mass="14258">MSRKRQIGTRIDDSGEIAEAWDEYKKDYENKSSAMRQLMRQGLGVDESASQDQAIEADPEAREKALRSMTVGAVTTLVGWLLITAGALLDILQVTTGTLLVSGLIVVGIASTVIHLKWSAGQLDRRDSSQP</sequence>
<organism evidence="2 3">
    <name type="scientific">Halovenus aranensis</name>
    <dbReference type="NCBI Taxonomy" id="890420"/>
    <lineage>
        <taxon>Archaea</taxon>
        <taxon>Methanobacteriati</taxon>
        <taxon>Methanobacteriota</taxon>
        <taxon>Stenosarchaea group</taxon>
        <taxon>Halobacteria</taxon>
        <taxon>Halobacteriales</taxon>
        <taxon>Haloarculaceae</taxon>
        <taxon>Halovenus</taxon>
    </lineage>
</organism>
<dbReference type="Proteomes" id="UP000198856">
    <property type="component" value="Unassembled WGS sequence"/>
</dbReference>
<keyword evidence="1" id="KW-0812">Transmembrane</keyword>
<proteinExistence type="predicted"/>
<dbReference type="EMBL" id="FNFC01000001">
    <property type="protein sequence ID" value="SDJ19991.1"/>
    <property type="molecule type" value="Genomic_DNA"/>
</dbReference>
<name>A0A1G8RSL3_9EURY</name>
<dbReference type="STRING" id="890420.SAMN05216226_10198"/>